<evidence type="ECO:0000256" key="2">
    <source>
        <dbReference type="SAM" id="Phobius"/>
    </source>
</evidence>
<dbReference type="EMBL" id="CAEZWE010000003">
    <property type="protein sequence ID" value="CAB4642097.1"/>
    <property type="molecule type" value="Genomic_DNA"/>
</dbReference>
<evidence type="ECO:0000256" key="1">
    <source>
        <dbReference type="SAM" id="Coils"/>
    </source>
</evidence>
<dbReference type="InterPro" id="IPR019277">
    <property type="entry name" value="DUF2304"/>
</dbReference>
<feature type="transmembrane region" description="Helical" evidence="2">
    <location>
        <begin position="6"/>
        <end position="25"/>
    </location>
</feature>
<protein>
    <submittedName>
        <fullName evidence="4">Unannotated protein</fullName>
    </submittedName>
</protein>
<evidence type="ECO:0000313" key="3">
    <source>
        <dbReference type="EMBL" id="CAB4552038.1"/>
    </source>
</evidence>
<feature type="coiled-coil region" evidence="1">
    <location>
        <begin position="90"/>
        <end position="117"/>
    </location>
</feature>
<organism evidence="4">
    <name type="scientific">freshwater metagenome</name>
    <dbReference type="NCBI Taxonomy" id="449393"/>
    <lineage>
        <taxon>unclassified sequences</taxon>
        <taxon>metagenomes</taxon>
        <taxon>ecological metagenomes</taxon>
    </lineage>
</organism>
<dbReference type="EMBL" id="CAEZTC010000017">
    <property type="protein sequence ID" value="CAB4552038.1"/>
    <property type="molecule type" value="Genomic_DNA"/>
</dbReference>
<dbReference type="Pfam" id="PF10066">
    <property type="entry name" value="DUF2304"/>
    <property type="match status" value="1"/>
</dbReference>
<feature type="transmembrane region" description="Helical" evidence="2">
    <location>
        <begin position="68"/>
        <end position="88"/>
    </location>
</feature>
<reference evidence="4" key="1">
    <citation type="submission" date="2020-05" db="EMBL/GenBank/DDBJ databases">
        <authorList>
            <person name="Chiriac C."/>
            <person name="Salcher M."/>
            <person name="Ghai R."/>
            <person name="Kavagutti S V."/>
        </authorList>
    </citation>
    <scope>NUCLEOTIDE SEQUENCE</scope>
</reference>
<accession>A0A6J6JXI6</accession>
<name>A0A6J6JXI6_9ZZZZ</name>
<dbReference type="AlphaFoldDB" id="A0A6J6JXI6"/>
<feature type="transmembrane region" description="Helical" evidence="2">
    <location>
        <begin position="37"/>
        <end position="56"/>
    </location>
</feature>
<gene>
    <name evidence="3" type="ORF">UFOPK1572_00241</name>
    <name evidence="4" type="ORF">UFOPK2169_00177</name>
</gene>
<evidence type="ECO:0000313" key="4">
    <source>
        <dbReference type="EMBL" id="CAB4642097.1"/>
    </source>
</evidence>
<keyword evidence="1" id="KW-0175">Coiled coil</keyword>
<proteinExistence type="predicted"/>
<keyword evidence="2" id="KW-1133">Transmembrane helix</keyword>
<keyword evidence="2" id="KW-0472">Membrane</keyword>
<keyword evidence="2" id="KW-0812">Transmembrane</keyword>
<sequence>MSPQTTQTIFAALASLVFVVVVYRLGRKQKLSFRYTVGWMVLGGIGVIAGVILPLAEPLADQLSLSPAAFLGVGAVILLVTLCVQLSISISGLQEQVRTLAEEAAYLRLELHELEDKHK</sequence>